<dbReference type="AlphaFoldDB" id="A0A6N3B6D4"/>
<protein>
    <submittedName>
        <fullName evidence="1">Uncharacterized protein</fullName>
    </submittedName>
</protein>
<evidence type="ECO:0000313" key="1">
    <source>
        <dbReference type="EMBL" id="VYU00175.1"/>
    </source>
</evidence>
<gene>
    <name evidence="1" type="ORF">CALFYP39_01157</name>
</gene>
<dbReference type="EMBL" id="CACRTW010000020">
    <property type="protein sequence ID" value="VYU00175.1"/>
    <property type="molecule type" value="Genomic_DNA"/>
</dbReference>
<name>A0A6N3B6D4_9ACTN</name>
<sequence length="66" mass="7045">MPLSASHALTASTVSCGGCGHDLLAFQDRAVRIARGAYHLGAAGLERSDKLPLYQSVLLLVELFYL</sequence>
<proteinExistence type="predicted"/>
<reference evidence="1" key="1">
    <citation type="submission" date="2019-11" db="EMBL/GenBank/DDBJ databases">
        <authorList>
            <person name="Feng L."/>
        </authorList>
    </citation>
    <scope>NUCLEOTIDE SEQUENCE</scope>
    <source>
        <strain evidence="1">CaerofaciensLFYP39</strain>
    </source>
</reference>
<accession>A0A6N3B6D4</accession>
<organism evidence="1">
    <name type="scientific">Collinsella aerofaciens</name>
    <dbReference type="NCBI Taxonomy" id="74426"/>
    <lineage>
        <taxon>Bacteria</taxon>
        <taxon>Bacillati</taxon>
        <taxon>Actinomycetota</taxon>
        <taxon>Coriobacteriia</taxon>
        <taxon>Coriobacteriales</taxon>
        <taxon>Coriobacteriaceae</taxon>
        <taxon>Collinsella</taxon>
    </lineage>
</organism>